<dbReference type="SUPFAM" id="SSF46626">
    <property type="entry name" value="Cytochrome c"/>
    <property type="match status" value="1"/>
</dbReference>
<dbReference type="GO" id="GO:0020037">
    <property type="term" value="F:heme binding"/>
    <property type="evidence" value="ECO:0007669"/>
    <property type="project" value="InterPro"/>
</dbReference>
<dbReference type="InterPro" id="IPR054780">
    <property type="entry name" value="Cytochro_C550_firm"/>
</dbReference>
<dbReference type="OrthoDB" id="7933886at2"/>
<evidence type="ECO:0000256" key="5">
    <source>
        <dbReference type="ARBA" id="ARBA00023004"/>
    </source>
</evidence>
<feature type="binding site" description="covalent" evidence="6">
    <location>
        <position position="60"/>
    </location>
    <ligand>
        <name>heme c</name>
        <dbReference type="ChEBI" id="CHEBI:61717"/>
    </ligand>
</feature>
<feature type="binding site" description="axial binding residue" evidence="7">
    <location>
        <position position="99"/>
    </location>
    <ligand>
        <name>heme c</name>
        <dbReference type="ChEBI" id="CHEBI:61717"/>
    </ligand>
    <ligandPart>
        <name>Fe</name>
        <dbReference type="ChEBI" id="CHEBI:18248"/>
    </ligandPart>
</feature>
<dbReference type="NCBIfam" id="NF045773">
    <property type="entry name" value="cytochro_C550"/>
    <property type="match status" value="1"/>
</dbReference>
<evidence type="ECO:0000256" key="4">
    <source>
        <dbReference type="ARBA" id="ARBA00022982"/>
    </source>
</evidence>
<keyword evidence="4" id="KW-0249">Electron transport</keyword>
<proteinExistence type="predicted"/>
<keyword evidence="8" id="KW-1133">Transmembrane helix</keyword>
<keyword evidence="8" id="KW-0812">Transmembrane</keyword>
<keyword evidence="5 7" id="KW-0408">Iron</keyword>
<dbReference type="Pfam" id="PF13442">
    <property type="entry name" value="Cytochrome_CBB3"/>
    <property type="match status" value="1"/>
</dbReference>
<dbReference type="PROSITE" id="PS51007">
    <property type="entry name" value="CYTC"/>
    <property type="match status" value="1"/>
</dbReference>
<organism evidence="10 11">
    <name type="scientific">Metabacillus lacus</name>
    <dbReference type="NCBI Taxonomy" id="1983721"/>
    <lineage>
        <taxon>Bacteria</taxon>
        <taxon>Bacillati</taxon>
        <taxon>Bacillota</taxon>
        <taxon>Bacilli</taxon>
        <taxon>Bacillales</taxon>
        <taxon>Bacillaceae</taxon>
        <taxon>Metabacillus</taxon>
    </lineage>
</organism>
<dbReference type="GO" id="GO:0016020">
    <property type="term" value="C:membrane"/>
    <property type="evidence" value="ECO:0007669"/>
    <property type="project" value="InterPro"/>
</dbReference>
<evidence type="ECO:0000256" key="6">
    <source>
        <dbReference type="PIRSR" id="PIRSR000025-1"/>
    </source>
</evidence>
<dbReference type="GO" id="GO:0005506">
    <property type="term" value="F:iron ion binding"/>
    <property type="evidence" value="ECO:0007669"/>
    <property type="project" value="InterPro"/>
</dbReference>
<evidence type="ECO:0000256" key="8">
    <source>
        <dbReference type="SAM" id="Phobius"/>
    </source>
</evidence>
<keyword evidence="11" id="KW-1185">Reference proteome</keyword>
<keyword evidence="1" id="KW-0813">Transport</keyword>
<evidence type="ECO:0000256" key="7">
    <source>
        <dbReference type="PIRSR" id="PIRSR000025-2"/>
    </source>
</evidence>
<sequence length="120" mass="12808">MNRNPLIPFALIAVLGIGLIFLFSFKGLGDARQLAEGGEEQPAEDVANASPEEIYAQQGCINCHGQNYEGGVGPKLTGVGERLSENDIKNIIQNGGNGMPGNLVPQEKLDEMTAWVAELQ</sequence>
<reference evidence="10 11" key="1">
    <citation type="submission" date="2019-11" db="EMBL/GenBank/DDBJ databases">
        <title>Bacillus lacus genome.</title>
        <authorList>
            <person name="Allen C.J."/>
            <person name="Newman J.D."/>
        </authorList>
    </citation>
    <scope>NUCLEOTIDE SEQUENCE [LARGE SCALE GENOMIC DNA]</scope>
    <source>
        <strain evidence="10 11">KCTC 33946</strain>
    </source>
</reference>
<dbReference type="Proteomes" id="UP000448867">
    <property type="component" value="Unassembled WGS sequence"/>
</dbReference>
<evidence type="ECO:0000256" key="3">
    <source>
        <dbReference type="ARBA" id="ARBA00022723"/>
    </source>
</evidence>
<keyword evidence="2 6" id="KW-0349">Heme</keyword>
<feature type="domain" description="Cytochrome c" evidence="9">
    <location>
        <begin position="46"/>
        <end position="120"/>
    </location>
</feature>
<evidence type="ECO:0000256" key="1">
    <source>
        <dbReference type="ARBA" id="ARBA00022448"/>
    </source>
</evidence>
<dbReference type="InterPro" id="IPR009056">
    <property type="entry name" value="Cyt_c-like_dom"/>
</dbReference>
<feature type="transmembrane region" description="Helical" evidence="8">
    <location>
        <begin position="6"/>
        <end position="25"/>
    </location>
</feature>
<accession>A0A7X2IX65</accession>
<dbReference type="InterPro" id="IPR051811">
    <property type="entry name" value="Cytochrome_c550/c551-like"/>
</dbReference>
<feature type="binding site" description="covalent" evidence="6">
    <location>
        <position position="63"/>
    </location>
    <ligand>
        <name>heme c</name>
        <dbReference type="ChEBI" id="CHEBI:61717"/>
    </ligand>
</feature>
<dbReference type="InterPro" id="IPR012218">
    <property type="entry name" value="Cyt_c_BACSU-c550-type"/>
</dbReference>
<feature type="binding site" description="axial binding residue" evidence="7">
    <location>
        <position position="64"/>
    </location>
    <ligand>
        <name>heme c</name>
        <dbReference type="ChEBI" id="CHEBI:61717"/>
    </ligand>
    <ligandPart>
        <name>Fe</name>
        <dbReference type="ChEBI" id="CHEBI:18248"/>
    </ligandPart>
</feature>
<dbReference type="PANTHER" id="PTHR37823">
    <property type="entry name" value="CYTOCHROME C-553-LIKE"/>
    <property type="match status" value="1"/>
</dbReference>
<comment type="PTM">
    <text evidence="6">Binds 1 heme c group covalently per subunit.</text>
</comment>
<protein>
    <submittedName>
        <fullName evidence="10">C-type cytochrome</fullName>
    </submittedName>
</protein>
<dbReference type="GO" id="GO:0009055">
    <property type="term" value="F:electron transfer activity"/>
    <property type="evidence" value="ECO:0007669"/>
    <property type="project" value="InterPro"/>
</dbReference>
<keyword evidence="3 7" id="KW-0479">Metal-binding</keyword>
<keyword evidence="8" id="KW-0472">Membrane</keyword>
<dbReference type="EMBL" id="WKKI01000004">
    <property type="protein sequence ID" value="MRX71290.1"/>
    <property type="molecule type" value="Genomic_DNA"/>
</dbReference>
<evidence type="ECO:0000256" key="2">
    <source>
        <dbReference type="ARBA" id="ARBA00022617"/>
    </source>
</evidence>
<dbReference type="PIRSF" id="PIRSF000025">
    <property type="entry name" value="Cytc_Bsub_c550"/>
    <property type="match status" value="1"/>
</dbReference>
<dbReference type="InterPro" id="IPR036909">
    <property type="entry name" value="Cyt_c-like_dom_sf"/>
</dbReference>
<evidence type="ECO:0000313" key="11">
    <source>
        <dbReference type="Proteomes" id="UP000448867"/>
    </source>
</evidence>
<evidence type="ECO:0000259" key="9">
    <source>
        <dbReference type="PROSITE" id="PS51007"/>
    </source>
</evidence>
<gene>
    <name evidence="10" type="ORF">GJU40_03775</name>
</gene>
<dbReference type="AlphaFoldDB" id="A0A7X2IX65"/>
<dbReference type="RefSeq" id="WP_154306432.1">
    <property type="nucleotide sequence ID" value="NZ_WKKI01000004.1"/>
</dbReference>
<dbReference type="PANTHER" id="PTHR37823:SF2">
    <property type="entry name" value="CYTOCHROME C-550"/>
    <property type="match status" value="1"/>
</dbReference>
<dbReference type="Gene3D" id="1.10.760.10">
    <property type="entry name" value="Cytochrome c-like domain"/>
    <property type="match status" value="1"/>
</dbReference>
<evidence type="ECO:0000313" key="10">
    <source>
        <dbReference type="EMBL" id="MRX71290.1"/>
    </source>
</evidence>
<name>A0A7X2IX65_9BACI</name>
<comment type="caution">
    <text evidence="10">The sequence shown here is derived from an EMBL/GenBank/DDBJ whole genome shotgun (WGS) entry which is preliminary data.</text>
</comment>